<evidence type="ECO:0000259" key="2">
    <source>
        <dbReference type="PROSITE" id="PS51762"/>
    </source>
</evidence>
<keyword evidence="3" id="KW-0378">Hydrolase</keyword>
<dbReference type="SUPFAM" id="SSF49899">
    <property type="entry name" value="Concanavalin A-like lectins/glucanases"/>
    <property type="match status" value="1"/>
</dbReference>
<name>A0ABR2V4W8_9PEZI</name>
<feature type="domain" description="GH16" evidence="2">
    <location>
        <begin position="19"/>
        <end position="276"/>
    </location>
</feature>
<sequence>MVRTWPLLHFSAIATLSAFTQAAYTIQDTYDTTSFFEGFDFYSAADPTNGFVQYHTAALANSNSLAGYANGGIYLGADSTTVNPSSPGRGSTRVNSKKTYTKGLFVADVAHMPTTSKDGCGLWPAFWMFGEEGGWPNSGEIDIIEGVNSATSTTMTLHTAAGCSFTQGDCNAGNGATGCPQDVNNTQTFGSGFNAIGGGVYAVEWTSDAISIWFFPRSAIPSDVTSGSPDPTTWGTATSTFSGSGCNIDSHFKEHTIVFNVDFCGDWAGKVWSTDETCSALASTCQEYVAANPGDFQEAYWLINSVKVFSENASAKRGIVPQPFIA</sequence>
<dbReference type="InterPro" id="IPR000757">
    <property type="entry name" value="Beta-glucanase-like"/>
</dbReference>
<dbReference type="Pfam" id="PF26113">
    <property type="entry name" value="GH16_XgeA"/>
    <property type="match status" value="1"/>
</dbReference>
<dbReference type="PANTHER" id="PTHR10963:SF24">
    <property type="entry name" value="GLYCOSIDASE C21B10.07-RELATED"/>
    <property type="match status" value="1"/>
</dbReference>
<evidence type="ECO:0000313" key="4">
    <source>
        <dbReference type="Proteomes" id="UP001408356"/>
    </source>
</evidence>
<organism evidence="3 4">
    <name type="scientific">Seiridium unicorne</name>
    <dbReference type="NCBI Taxonomy" id="138068"/>
    <lineage>
        <taxon>Eukaryota</taxon>
        <taxon>Fungi</taxon>
        <taxon>Dikarya</taxon>
        <taxon>Ascomycota</taxon>
        <taxon>Pezizomycotina</taxon>
        <taxon>Sordariomycetes</taxon>
        <taxon>Xylariomycetidae</taxon>
        <taxon>Amphisphaeriales</taxon>
        <taxon>Sporocadaceae</taxon>
        <taxon>Seiridium</taxon>
    </lineage>
</organism>
<dbReference type="InterPro" id="IPR013320">
    <property type="entry name" value="ConA-like_dom_sf"/>
</dbReference>
<comment type="caution">
    <text evidence="3">The sequence shown here is derived from an EMBL/GenBank/DDBJ whole genome shotgun (WGS) entry which is preliminary data.</text>
</comment>
<accession>A0ABR2V4W8</accession>
<dbReference type="PANTHER" id="PTHR10963">
    <property type="entry name" value="GLYCOSYL HYDROLASE-RELATED"/>
    <property type="match status" value="1"/>
</dbReference>
<dbReference type="InterPro" id="IPR050546">
    <property type="entry name" value="Glycosyl_Hydrlase_16"/>
</dbReference>
<feature type="chain" id="PRO_5046302441" evidence="1">
    <location>
        <begin position="23"/>
        <end position="326"/>
    </location>
</feature>
<protein>
    <submittedName>
        <fullName evidence="3">Glycoside hydrolase family 16 protein</fullName>
    </submittedName>
</protein>
<dbReference type="Proteomes" id="UP001408356">
    <property type="component" value="Unassembled WGS sequence"/>
</dbReference>
<evidence type="ECO:0000313" key="3">
    <source>
        <dbReference type="EMBL" id="KAK9421958.1"/>
    </source>
</evidence>
<dbReference type="PROSITE" id="PS51762">
    <property type="entry name" value="GH16_2"/>
    <property type="match status" value="1"/>
</dbReference>
<proteinExistence type="predicted"/>
<gene>
    <name evidence="3" type="ORF">SUNI508_05258</name>
</gene>
<keyword evidence="1" id="KW-0732">Signal</keyword>
<reference evidence="3 4" key="1">
    <citation type="journal article" date="2024" name="J. Plant Pathol.">
        <title>Sequence and assembly of the genome of Seiridium unicorne, isolate CBS 538.82, causal agent of cypress canker disease.</title>
        <authorList>
            <person name="Scali E."/>
            <person name="Rocca G.D."/>
            <person name="Danti R."/>
            <person name="Garbelotto M."/>
            <person name="Barberini S."/>
            <person name="Baroncelli R."/>
            <person name="Emiliani G."/>
        </authorList>
    </citation>
    <scope>NUCLEOTIDE SEQUENCE [LARGE SCALE GENOMIC DNA]</scope>
    <source>
        <strain evidence="3 4">BM-138-508</strain>
    </source>
</reference>
<keyword evidence="4" id="KW-1185">Reference proteome</keyword>
<dbReference type="EMBL" id="JARVKF010000146">
    <property type="protein sequence ID" value="KAK9421958.1"/>
    <property type="molecule type" value="Genomic_DNA"/>
</dbReference>
<feature type="signal peptide" evidence="1">
    <location>
        <begin position="1"/>
        <end position="22"/>
    </location>
</feature>
<evidence type="ECO:0000256" key="1">
    <source>
        <dbReference type="SAM" id="SignalP"/>
    </source>
</evidence>
<dbReference type="CDD" id="cd02181">
    <property type="entry name" value="GH16_fungal_Lam16A_glucanase"/>
    <property type="match status" value="1"/>
</dbReference>
<dbReference type="Gene3D" id="2.60.120.200">
    <property type="match status" value="1"/>
</dbReference>
<dbReference type="GO" id="GO:0016787">
    <property type="term" value="F:hydrolase activity"/>
    <property type="evidence" value="ECO:0007669"/>
    <property type="project" value="UniProtKB-KW"/>
</dbReference>